<dbReference type="Pfam" id="PF13400">
    <property type="entry name" value="Tad"/>
    <property type="match status" value="1"/>
</dbReference>
<dbReference type="OrthoDB" id="5720484at2"/>
<evidence type="ECO:0000313" key="4">
    <source>
        <dbReference type="Proteomes" id="UP000237222"/>
    </source>
</evidence>
<keyword evidence="1" id="KW-0812">Transmembrane</keyword>
<proteinExistence type="predicted"/>
<sequence>MQKQRPKYARPHHAQRGVATIFSIIMIILVLLPCLAITTDTGRIYFEKRSLQKNADLAALETALLYCRGVIDEDALGDLGVDTIDTLKSDRGNFNGNLDDLTATVSNSGYSVTVILDYKINTSLFGRILKPEDDKIELSASATAKACEPTALISIRSSIATVDEGIINSVLGGLLGTTLNLTVGDWQSLLDTNINLLSYFDALASEIGVTAGAYDTLLTTDVSLSEILDVSADVLQADGASNATVSALQSLLSDIPLGIPNIQLGEILAIQTDATETSVDVDLGVMQLIEGSIQLANRESGIVADVGIPLGIIDATVRAKITEPAQTGIGNPNLAEMNPYGSNGIFAQTSQVRTFISLDLPIVGSVLNSLDALLSAPLISEVSNIVNSLLSLDLVGLVGDILCLVSCVEEKDQIDIKILESPRVDIAINAGSGIARVKNADCDIDGTKTLDAEVSTSTVSVALGQFGSDTEDASNNVFSSDELVVEPIPIIDIGTIHVRKTCALLFCSYSYRLGAGWTSDKSLADRDDFAGGGIGLKLDTTILGDGPENLPSFENNPDDTYLPDVKEDIENSYQAFSADDPVASLSSTLTGIELEFYEPTNGNLLGGVLNLVGNVANSLVSSLDAIITTALSPILDPVVNSLLDTLGVNLANAEVGAALTCENDKVRLTN</sequence>
<feature type="domain" description="Putative Flp pilus-assembly TadG-like N-terminal" evidence="2">
    <location>
        <begin position="17"/>
        <end position="60"/>
    </location>
</feature>
<keyword evidence="1" id="KW-0472">Membrane</keyword>
<accession>A0A2S4HGM3</accession>
<dbReference type="EMBL" id="PQGG01000019">
    <property type="protein sequence ID" value="POP53133.1"/>
    <property type="molecule type" value="Genomic_DNA"/>
</dbReference>
<evidence type="ECO:0000259" key="2">
    <source>
        <dbReference type="Pfam" id="PF13400"/>
    </source>
</evidence>
<name>A0A2S4HGM3_9GAMM</name>
<reference evidence="3" key="1">
    <citation type="submission" date="2018-01" db="EMBL/GenBank/DDBJ databases">
        <authorList>
            <person name="Yu X.-D."/>
        </authorList>
    </citation>
    <scope>NUCLEOTIDE SEQUENCE</scope>
    <source>
        <strain evidence="3">ZX-21</strain>
    </source>
</reference>
<gene>
    <name evidence="3" type="ORF">C0068_08570</name>
</gene>
<keyword evidence="1" id="KW-1133">Transmembrane helix</keyword>
<organism evidence="3 4">
    <name type="scientific">Zhongshania marina</name>
    <dbReference type="NCBI Taxonomy" id="2304603"/>
    <lineage>
        <taxon>Bacteria</taxon>
        <taxon>Pseudomonadati</taxon>
        <taxon>Pseudomonadota</taxon>
        <taxon>Gammaproteobacteria</taxon>
        <taxon>Cellvibrionales</taxon>
        <taxon>Spongiibacteraceae</taxon>
        <taxon>Zhongshania</taxon>
    </lineage>
</organism>
<dbReference type="Proteomes" id="UP000237222">
    <property type="component" value="Unassembled WGS sequence"/>
</dbReference>
<dbReference type="InterPro" id="IPR028087">
    <property type="entry name" value="Tad_N"/>
</dbReference>
<dbReference type="AlphaFoldDB" id="A0A2S4HGM3"/>
<protein>
    <recommendedName>
        <fullName evidence="2">Putative Flp pilus-assembly TadG-like N-terminal domain-containing protein</fullName>
    </recommendedName>
</protein>
<evidence type="ECO:0000256" key="1">
    <source>
        <dbReference type="SAM" id="Phobius"/>
    </source>
</evidence>
<evidence type="ECO:0000313" key="3">
    <source>
        <dbReference type="EMBL" id="POP53133.1"/>
    </source>
</evidence>
<dbReference type="RefSeq" id="WP_103684075.1">
    <property type="nucleotide sequence ID" value="NZ_PQGG01000019.1"/>
</dbReference>
<feature type="transmembrane region" description="Helical" evidence="1">
    <location>
        <begin position="21"/>
        <end position="39"/>
    </location>
</feature>
<comment type="caution">
    <text evidence="3">The sequence shown here is derived from an EMBL/GenBank/DDBJ whole genome shotgun (WGS) entry which is preliminary data.</text>
</comment>